<dbReference type="KEGG" id="vcn:VOLCADRAFT_100192"/>
<dbReference type="OrthoDB" id="2016540at2759"/>
<evidence type="ECO:0000256" key="1">
    <source>
        <dbReference type="SAM" id="SignalP"/>
    </source>
</evidence>
<evidence type="ECO:0000313" key="3">
    <source>
        <dbReference type="Proteomes" id="UP000001058"/>
    </source>
</evidence>
<dbReference type="GO" id="GO:0005783">
    <property type="term" value="C:endoplasmic reticulum"/>
    <property type="evidence" value="ECO:0007669"/>
    <property type="project" value="TreeGrafter"/>
</dbReference>
<gene>
    <name evidence="2" type="ORF">VOLCADRAFT_100192</name>
</gene>
<dbReference type="InterPro" id="IPR011989">
    <property type="entry name" value="ARM-like"/>
</dbReference>
<dbReference type="TCDB" id="8.A.97.1.3">
    <property type="family name" value="the epg-3/vmp1 (epg/vpm) scramblase family"/>
</dbReference>
<keyword evidence="1" id="KW-0732">Signal</keyword>
<feature type="chain" id="PRO_5003124552" evidence="1">
    <location>
        <begin position="18"/>
        <end position="421"/>
    </location>
</feature>
<dbReference type="Proteomes" id="UP000001058">
    <property type="component" value="Unassembled WGS sequence"/>
</dbReference>
<dbReference type="RefSeq" id="XP_002958877.1">
    <property type="nucleotide sequence ID" value="XM_002958831.1"/>
</dbReference>
<dbReference type="GO" id="GO:0048211">
    <property type="term" value="P:Golgi vesicle docking"/>
    <property type="evidence" value="ECO:0007669"/>
    <property type="project" value="TreeGrafter"/>
</dbReference>
<proteinExistence type="predicted"/>
<protein>
    <submittedName>
        <fullName evidence="2">Uncharacterized protein</fullName>
    </submittedName>
</protein>
<dbReference type="GeneID" id="9621155"/>
<dbReference type="EMBL" id="GL378429">
    <property type="protein sequence ID" value="EFJ40065.1"/>
    <property type="molecule type" value="Genomic_DNA"/>
</dbReference>
<dbReference type="GO" id="GO:0012507">
    <property type="term" value="C:ER to Golgi transport vesicle membrane"/>
    <property type="evidence" value="ECO:0007669"/>
    <property type="project" value="TreeGrafter"/>
</dbReference>
<dbReference type="PANTHER" id="PTHR10013:SF0">
    <property type="entry name" value="GENERAL VESICULAR TRANSPORT FACTOR P115"/>
    <property type="match status" value="1"/>
</dbReference>
<name>D8UJM9_VOLCA</name>
<feature type="signal peptide" evidence="1">
    <location>
        <begin position="1"/>
        <end position="17"/>
    </location>
</feature>
<dbReference type="Gene3D" id="1.25.10.10">
    <property type="entry name" value="Leucine-rich Repeat Variant"/>
    <property type="match status" value="1"/>
</dbReference>
<organism evidence="3">
    <name type="scientific">Volvox carteri f. nagariensis</name>
    <dbReference type="NCBI Taxonomy" id="3068"/>
    <lineage>
        <taxon>Eukaryota</taxon>
        <taxon>Viridiplantae</taxon>
        <taxon>Chlorophyta</taxon>
        <taxon>core chlorophytes</taxon>
        <taxon>Chlorophyceae</taxon>
        <taxon>CS clade</taxon>
        <taxon>Chlamydomonadales</taxon>
        <taxon>Volvocaceae</taxon>
        <taxon>Volvox</taxon>
    </lineage>
</organism>
<dbReference type="STRING" id="3068.D8UJM9"/>
<evidence type="ECO:0000313" key="2">
    <source>
        <dbReference type="EMBL" id="EFJ40065.1"/>
    </source>
</evidence>
<keyword evidence="3" id="KW-1185">Reference proteome</keyword>
<dbReference type="GO" id="GO:0005795">
    <property type="term" value="C:Golgi stack"/>
    <property type="evidence" value="ECO:0007669"/>
    <property type="project" value="TreeGrafter"/>
</dbReference>
<dbReference type="AlphaFoldDB" id="D8UJM9"/>
<reference evidence="2 3" key="1">
    <citation type="journal article" date="2010" name="Science">
        <title>Genomic analysis of organismal complexity in the multicellular green alga Volvox carteri.</title>
        <authorList>
            <person name="Prochnik S.E."/>
            <person name="Umen J."/>
            <person name="Nedelcu A.M."/>
            <person name="Hallmann A."/>
            <person name="Miller S.M."/>
            <person name="Nishii I."/>
            <person name="Ferris P."/>
            <person name="Kuo A."/>
            <person name="Mitros T."/>
            <person name="Fritz-Laylin L.K."/>
            <person name="Hellsten U."/>
            <person name="Chapman J."/>
            <person name="Simakov O."/>
            <person name="Rensing S.A."/>
            <person name="Terry A."/>
            <person name="Pangilinan J."/>
            <person name="Kapitonov V."/>
            <person name="Jurka J."/>
            <person name="Salamov A."/>
            <person name="Shapiro H."/>
            <person name="Schmutz J."/>
            <person name="Grimwood J."/>
            <person name="Lindquist E."/>
            <person name="Lucas S."/>
            <person name="Grigoriev I.V."/>
            <person name="Schmitt R."/>
            <person name="Kirk D."/>
            <person name="Rokhsar D.S."/>
        </authorList>
    </citation>
    <scope>NUCLEOTIDE SEQUENCE [LARGE SCALE GENOMIC DNA]</scope>
    <source>
        <strain evidence="3">f. Nagariensis / Eve</strain>
    </source>
</reference>
<dbReference type="InParanoid" id="D8UJM9"/>
<dbReference type="eggNOG" id="KOG1109">
    <property type="taxonomic scope" value="Eukaryota"/>
</dbReference>
<dbReference type="InterPro" id="IPR024095">
    <property type="entry name" value="Vesicle_P115"/>
</dbReference>
<dbReference type="GO" id="GO:0006888">
    <property type="term" value="P:endoplasmic reticulum to Golgi vesicle-mediated transport"/>
    <property type="evidence" value="ECO:0007669"/>
    <property type="project" value="TreeGrafter"/>
</dbReference>
<sequence length="421" mass="44004">MLVILPALLAYAGTKWAGCYQELLAEVEGALPSPWQAKAAGPIPFLNVGGGGGGAAGHGLDAADEPSLELHNALAALAAAGSDALMGPPQLPRQKAANMLALLETFRLLVASADPDRATEKANRAANQAKLLAAGALEALVAAALRNGGVPSAPVRAAALGALGDLVDGLAAAQERLARVTETVKYVVWWVGLGVLSSIGLGTGMHTGLLFLFPHILKVCLAAETCGHFRFDTRYDMWYSSESFTCGEGPEEEVSFTDLFRKVVNSLSPSPGGTFRGFRGGGGVDTVICTIALIRSQPKGPTPNPKTGVHAVDVSVRTGCTGVSRHTLLHCATCRFPRRHLSRNMGIHRSTLAKARSPCRVVTKPISAVTRAPADAQLASSSGGGYSNSRTSLAIAPHHSSRKPLFHVDEKQCPCDHAKTY</sequence>
<dbReference type="GO" id="GO:0061025">
    <property type="term" value="P:membrane fusion"/>
    <property type="evidence" value="ECO:0007669"/>
    <property type="project" value="TreeGrafter"/>
</dbReference>
<dbReference type="GO" id="GO:0006886">
    <property type="term" value="P:intracellular protein transport"/>
    <property type="evidence" value="ECO:0007669"/>
    <property type="project" value="TreeGrafter"/>
</dbReference>
<dbReference type="PANTHER" id="PTHR10013">
    <property type="entry name" value="GENERAL VESICULAR TRANSPORT FACTOR P115"/>
    <property type="match status" value="1"/>
</dbReference>
<accession>D8UJM9</accession>